<organism evidence="1 2">
    <name type="scientific">Fusarium oxysporum NRRL 32931</name>
    <dbReference type="NCBI Taxonomy" id="660029"/>
    <lineage>
        <taxon>Eukaryota</taxon>
        <taxon>Fungi</taxon>
        <taxon>Dikarya</taxon>
        <taxon>Ascomycota</taxon>
        <taxon>Pezizomycotina</taxon>
        <taxon>Sordariomycetes</taxon>
        <taxon>Hypocreomycetidae</taxon>
        <taxon>Hypocreales</taxon>
        <taxon>Nectriaceae</taxon>
        <taxon>Fusarium</taxon>
        <taxon>Fusarium oxysporum species complex</taxon>
    </lineage>
</organism>
<accession>W9HBL0</accession>
<sequence length="159" mass="18453">MFPKAVLSILTTGGKYGISSSVTKQALQFRNRLESLPKEMQDYIGTFLRIGSFSLECNYLMLQSMWKKLFFQVSYLRDLDTKVLQEKLLTQHSKAEDWDWEDLTRRVISPAQVPGPEPYKHNDAAWGHHKVGLSVPGGFANRRRIWQILEQMYPNDAQF</sequence>
<gene>
    <name evidence="1" type="ORF">FOYG_17196</name>
</gene>
<dbReference type="HOGENOM" id="CLU_109903_0_0_1"/>
<name>W9HBL0_FUSOX</name>
<dbReference type="OrthoDB" id="3932329at2759"/>
<proteinExistence type="predicted"/>
<evidence type="ECO:0000313" key="2">
    <source>
        <dbReference type="Proteomes" id="UP000030753"/>
    </source>
</evidence>
<reference evidence="1 2" key="1">
    <citation type="submission" date="2011-06" db="EMBL/GenBank/DDBJ databases">
        <title>The Genome Sequence of Fusarium oxysporum FOSC 3-a.</title>
        <authorList>
            <consortium name="The Broad Institute Genome Sequencing Platform"/>
            <person name="Ma L.-J."/>
            <person name="Gale L.R."/>
            <person name="Schwartz D.C."/>
            <person name="Zhou S."/>
            <person name="Corby-Kistler H."/>
            <person name="Young S.K."/>
            <person name="Zeng Q."/>
            <person name="Gargeya S."/>
            <person name="Fitzgerald M."/>
            <person name="Haas B."/>
            <person name="Abouelleil A."/>
            <person name="Alvarado L."/>
            <person name="Arachchi H.M."/>
            <person name="Berlin A."/>
            <person name="Brown A."/>
            <person name="Chapman S.B."/>
            <person name="Chen Z."/>
            <person name="Dunbar C."/>
            <person name="Freedman E."/>
            <person name="Gearin G."/>
            <person name="Gellesch M."/>
            <person name="Goldberg J."/>
            <person name="Griggs A."/>
            <person name="Gujja S."/>
            <person name="Heiman D."/>
            <person name="Howarth C."/>
            <person name="Larson L."/>
            <person name="Lui A."/>
            <person name="MacDonald P.J.P."/>
            <person name="Mehta T."/>
            <person name="Montmayeur A."/>
            <person name="Murphy C."/>
            <person name="Neiman D."/>
            <person name="Pearson M."/>
            <person name="Priest M."/>
            <person name="Roberts A."/>
            <person name="Saif S."/>
            <person name="Shea T."/>
            <person name="Shenoy N."/>
            <person name="Sisk P."/>
            <person name="Stolte C."/>
            <person name="Sykes S."/>
            <person name="Wortman J."/>
            <person name="Nusbaum C."/>
            <person name="Birren B."/>
        </authorList>
    </citation>
    <scope>NUCLEOTIDE SEQUENCE [LARGE SCALE GENOMIC DNA]</scope>
    <source>
        <strain evidence="2">FOSC 3-a</strain>
    </source>
</reference>
<protein>
    <submittedName>
        <fullName evidence="1">Uncharacterized protein</fullName>
    </submittedName>
</protein>
<dbReference type="AlphaFoldDB" id="W9HBL0"/>
<dbReference type="EMBL" id="JH717858">
    <property type="protein sequence ID" value="EWY79632.1"/>
    <property type="molecule type" value="Genomic_DNA"/>
</dbReference>
<evidence type="ECO:0000313" key="1">
    <source>
        <dbReference type="EMBL" id="EWY79632.1"/>
    </source>
</evidence>
<dbReference type="Proteomes" id="UP000030753">
    <property type="component" value="Unassembled WGS sequence"/>
</dbReference>